<dbReference type="InterPro" id="IPR003406">
    <property type="entry name" value="Glyco_trans_14"/>
</dbReference>
<dbReference type="Pfam" id="PF02485">
    <property type="entry name" value="Branch"/>
    <property type="match status" value="1"/>
</dbReference>
<evidence type="ECO:0000313" key="9">
    <source>
        <dbReference type="Proteomes" id="UP000218209"/>
    </source>
</evidence>
<dbReference type="PANTHER" id="PTHR45719">
    <property type="entry name" value="GLYCOSYLTRANSFERASE"/>
    <property type="match status" value="1"/>
</dbReference>
<evidence type="ECO:0000256" key="1">
    <source>
        <dbReference type="ARBA" id="ARBA00004606"/>
    </source>
</evidence>
<gene>
    <name evidence="8" type="ORF">BU14_0014s0049</name>
</gene>
<dbReference type="GO" id="GO:0016020">
    <property type="term" value="C:membrane"/>
    <property type="evidence" value="ECO:0007669"/>
    <property type="project" value="UniProtKB-SubCell"/>
</dbReference>
<protein>
    <recommendedName>
        <fullName evidence="10">Protein xylosyltransferase</fullName>
    </recommendedName>
</protein>
<name>A0A1X6PKW7_PORUM</name>
<evidence type="ECO:0008006" key="10">
    <source>
        <dbReference type="Google" id="ProtNLM"/>
    </source>
</evidence>
<dbReference type="PANTHER" id="PTHR45719:SF36">
    <property type="entry name" value="BGGP BETA-1-3-GALACTOSYL-O-GLYCOSYL-GLYCOPROTEIN"/>
    <property type="match status" value="1"/>
</dbReference>
<keyword evidence="5" id="KW-0325">Glycoprotein</keyword>
<evidence type="ECO:0000256" key="4">
    <source>
        <dbReference type="ARBA" id="ARBA00023136"/>
    </source>
</evidence>
<feature type="compositionally biased region" description="Polar residues" evidence="6">
    <location>
        <begin position="1"/>
        <end position="11"/>
    </location>
</feature>
<evidence type="ECO:0000256" key="3">
    <source>
        <dbReference type="ARBA" id="ARBA00022679"/>
    </source>
</evidence>
<comment type="subcellular location">
    <subcellularLocation>
        <location evidence="1">Membrane</location>
        <topology evidence="1">Single-pass type II membrane protein</topology>
    </subcellularLocation>
</comment>
<feature type="region of interest" description="Disordered" evidence="6">
    <location>
        <begin position="438"/>
        <end position="481"/>
    </location>
</feature>
<keyword evidence="7" id="KW-1133">Transmembrane helix</keyword>
<evidence type="ECO:0000256" key="7">
    <source>
        <dbReference type="SAM" id="Phobius"/>
    </source>
</evidence>
<proteinExistence type="predicted"/>
<keyword evidence="9" id="KW-1185">Reference proteome</keyword>
<accession>A0A1X6PKW7</accession>
<feature type="compositionally biased region" description="Acidic residues" evidence="6">
    <location>
        <begin position="459"/>
        <end position="468"/>
    </location>
</feature>
<feature type="transmembrane region" description="Helical" evidence="7">
    <location>
        <begin position="57"/>
        <end position="75"/>
    </location>
</feature>
<evidence type="ECO:0000256" key="6">
    <source>
        <dbReference type="SAM" id="MobiDB-lite"/>
    </source>
</evidence>
<reference evidence="8 9" key="1">
    <citation type="submission" date="2017-03" db="EMBL/GenBank/DDBJ databases">
        <title>WGS assembly of Porphyra umbilicalis.</title>
        <authorList>
            <person name="Brawley S.H."/>
            <person name="Blouin N.A."/>
            <person name="Ficko-Blean E."/>
            <person name="Wheeler G.L."/>
            <person name="Lohr M."/>
            <person name="Goodson H.V."/>
            <person name="Jenkins J.W."/>
            <person name="Blaby-Haas C.E."/>
            <person name="Helliwell K.E."/>
            <person name="Chan C."/>
            <person name="Marriage T."/>
            <person name="Bhattacharya D."/>
            <person name="Klein A.S."/>
            <person name="Badis Y."/>
            <person name="Brodie J."/>
            <person name="Cao Y."/>
            <person name="Collen J."/>
            <person name="Dittami S.M."/>
            <person name="Gachon C.M."/>
            <person name="Green B.R."/>
            <person name="Karpowicz S."/>
            <person name="Kim J.W."/>
            <person name="Kudahl U."/>
            <person name="Lin S."/>
            <person name="Michel G."/>
            <person name="Mittag M."/>
            <person name="Olson B.J."/>
            <person name="Pangilinan J."/>
            <person name="Peng Y."/>
            <person name="Qiu H."/>
            <person name="Shu S."/>
            <person name="Singer J.T."/>
            <person name="Smith A.G."/>
            <person name="Sprecher B.N."/>
            <person name="Wagner V."/>
            <person name="Wang W."/>
            <person name="Wang Z.-Y."/>
            <person name="Yan J."/>
            <person name="Yarish C."/>
            <person name="Zoeuner-Riek S."/>
            <person name="Zhuang Y."/>
            <person name="Zou Y."/>
            <person name="Lindquist E.A."/>
            <person name="Grimwood J."/>
            <person name="Barry K."/>
            <person name="Rokhsar D.S."/>
            <person name="Schmutz J."/>
            <person name="Stiller J.W."/>
            <person name="Grossman A.R."/>
            <person name="Prochnik S.E."/>
        </authorList>
    </citation>
    <scope>NUCLEOTIDE SEQUENCE [LARGE SCALE GENOMIC DNA]</scope>
    <source>
        <strain evidence="8">4086291</strain>
    </source>
</reference>
<evidence type="ECO:0000313" key="8">
    <source>
        <dbReference type="EMBL" id="OSX81499.1"/>
    </source>
</evidence>
<keyword evidence="4 7" id="KW-0472">Membrane</keyword>
<dbReference type="GO" id="GO:0015020">
    <property type="term" value="F:glucuronosyltransferase activity"/>
    <property type="evidence" value="ECO:0007669"/>
    <property type="project" value="InterPro"/>
</dbReference>
<feature type="region of interest" description="Disordered" evidence="6">
    <location>
        <begin position="1"/>
        <end position="32"/>
    </location>
</feature>
<sequence length="572" mass="58645">MGSPSITTRGSPSRAGSMHLHSPRPAARGDPTMHLVAHSPLRRRLATTARWSRAPRVAATAATIVVGAVLVWGWLGAGLGGAAAVDGDRRRGTPAAKAAELIAAAGRVAAAEVEAAAADGVLGAAAPSRHALDTPATKRAAAAAAAAAVATAAPAPAPAPAEADMAIFLQVSAKSLPLFPRLLARIHHPRNTYAVHFDAAIPDADLAPVLAAVAATPAYGANVVIMQRSRVTYRGISLVLNTLDAMEVALRSPVPWTYWLNLSGADYPLLPIAVQRRLLGGAALTASPRTFFSIVPAAAAARNAEARLGHLHVDPAVAFLGDTPPPSLNATPGARGGGLAPVRATDGGWVGAPLYPAVKASTRQAEAWMVLHRGFVDYAARSPAARRTLLVFAYATTASKHFFISLAAASVAWRPSIVTNCLRDVRWKFRGRTGGQHPLTVDAVERAPAPDGDARGGDAADDDGAAADDDARAGGRNGSEGVRGARLPAALRLAAGAGVAYPFEAALVGSPKWYARKFGTPNSPLMDRLDAAAGRPEAVAAAERYLAWLLAGGDGSAVRPRGSCDGATGDCV</sequence>
<dbReference type="OrthoDB" id="1937378at2759"/>
<dbReference type="InterPro" id="IPR044610">
    <property type="entry name" value="GLCAT14A/B/C"/>
</dbReference>
<dbReference type="Proteomes" id="UP000218209">
    <property type="component" value="Unassembled WGS sequence"/>
</dbReference>
<evidence type="ECO:0000256" key="2">
    <source>
        <dbReference type="ARBA" id="ARBA00022676"/>
    </source>
</evidence>
<dbReference type="AlphaFoldDB" id="A0A1X6PKW7"/>
<keyword evidence="3" id="KW-0808">Transferase</keyword>
<dbReference type="EMBL" id="KV918761">
    <property type="protein sequence ID" value="OSX81499.1"/>
    <property type="molecule type" value="Genomic_DNA"/>
</dbReference>
<keyword evidence="2" id="KW-0328">Glycosyltransferase</keyword>
<organism evidence="8 9">
    <name type="scientific">Porphyra umbilicalis</name>
    <name type="common">Purple laver</name>
    <name type="synonym">Red alga</name>
    <dbReference type="NCBI Taxonomy" id="2786"/>
    <lineage>
        <taxon>Eukaryota</taxon>
        <taxon>Rhodophyta</taxon>
        <taxon>Bangiophyceae</taxon>
        <taxon>Bangiales</taxon>
        <taxon>Bangiaceae</taxon>
        <taxon>Porphyra</taxon>
    </lineage>
</organism>
<keyword evidence="7" id="KW-0812">Transmembrane</keyword>
<evidence type="ECO:0000256" key="5">
    <source>
        <dbReference type="ARBA" id="ARBA00023180"/>
    </source>
</evidence>